<protein>
    <recommendedName>
        <fullName evidence="4">PepSY domain-containing protein</fullName>
    </recommendedName>
</protein>
<dbReference type="STRING" id="582667.SAMN05192568_1008162"/>
<name>A0A1I4JPB5_9HYPH</name>
<dbReference type="Proteomes" id="UP000199048">
    <property type="component" value="Unassembled WGS sequence"/>
</dbReference>
<feature type="compositionally biased region" description="Basic and acidic residues" evidence="1">
    <location>
        <begin position="303"/>
        <end position="313"/>
    </location>
</feature>
<accession>A0A1I4JPB5</accession>
<feature type="compositionally biased region" description="Low complexity" evidence="1">
    <location>
        <begin position="266"/>
        <end position="279"/>
    </location>
</feature>
<reference evidence="3" key="1">
    <citation type="submission" date="2016-10" db="EMBL/GenBank/DDBJ databases">
        <authorList>
            <person name="Varghese N."/>
            <person name="Submissions S."/>
        </authorList>
    </citation>
    <scope>NUCLEOTIDE SEQUENCE [LARGE SCALE GENOMIC DNA]</scope>
    <source>
        <strain evidence="3">BL36</strain>
    </source>
</reference>
<organism evidence="2 3">
    <name type="scientific">Methylobacterium pseudosasicola</name>
    <dbReference type="NCBI Taxonomy" id="582667"/>
    <lineage>
        <taxon>Bacteria</taxon>
        <taxon>Pseudomonadati</taxon>
        <taxon>Pseudomonadota</taxon>
        <taxon>Alphaproteobacteria</taxon>
        <taxon>Hyphomicrobiales</taxon>
        <taxon>Methylobacteriaceae</taxon>
        <taxon>Methylobacterium</taxon>
    </lineage>
</organism>
<feature type="region of interest" description="Disordered" evidence="1">
    <location>
        <begin position="149"/>
        <end position="334"/>
    </location>
</feature>
<evidence type="ECO:0008006" key="4">
    <source>
        <dbReference type="Google" id="ProtNLM"/>
    </source>
</evidence>
<keyword evidence="3" id="KW-1185">Reference proteome</keyword>
<proteinExistence type="predicted"/>
<feature type="compositionally biased region" description="Basic and acidic residues" evidence="1">
    <location>
        <begin position="253"/>
        <end position="265"/>
    </location>
</feature>
<evidence type="ECO:0000313" key="3">
    <source>
        <dbReference type="Proteomes" id="UP000199048"/>
    </source>
</evidence>
<evidence type="ECO:0000313" key="2">
    <source>
        <dbReference type="EMBL" id="SFL68131.1"/>
    </source>
</evidence>
<sequence>MRGNDLAGMVEVWANRPGPCRNRLLCRVFKTGGSPRRERTRVMIENRLAGRARRATTRALCAVLLSGGAVLGLCRGASAQFALEDDILPPRVVAWRLADRGFSGLSRPRFDGRVYVVDAVSPTGVPVRLFVDPAAGAIVGRQRISPPETYARLERPGPGFGWTEEEAAPRRILRPATPDDVPGPAVRPQRRPVPEALRPDTNPDGLNPDSRPRPEAPRKIAHAAQPGRQPELKPALRTVPEAPAPKVAPAEAAKADPAAESKPDTKSAAIDKAPAASPAPANPAPAKPAMGGVAEAAKPAAQDWKDPPADKKPVRIIGGATIVPGPSEKEPAAQ</sequence>
<dbReference type="AlphaFoldDB" id="A0A1I4JPB5"/>
<gene>
    <name evidence="2" type="ORF">SAMN05192568_1008162</name>
</gene>
<feature type="compositionally biased region" description="Low complexity" evidence="1">
    <location>
        <begin position="240"/>
        <end position="252"/>
    </location>
</feature>
<dbReference type="EMBL" id="FOTK01000008">
    <property type="protein sequence ID" value="SFL68131.1"/>
    <property type="molecule type" value="Genomic_DNA"/>
</dbReference>
<evidence type="ECO:0000256" key="1">
    <source>
        <dbReference type="SAM" id="MobiDB-lite"/>
    </source>
</evidence>